<dbReference type="PANTHER" id="PTHR33053">
    <property type="entry name" value="PROTEIN, PUTATIVE-RELATED"/>
    <property type="match status" value="1"/>
</dbReference>
<evidence type="ECO:0000256" key="1">
    <source>
        <dbReference type="SAM" id="MobiDB-lite"/>
    </source>
</evidence>
<evidence type="ECO:0000313" key="2">
    <source>
        <dbReference type="EMBL" id="CAH2016131.1"/>
    </source>
</evidence>
<dbReference type="PANTHER" id="PTHR33053:SF26">
    <property type="entry name" value="TRANSPOSASE DOMAIN-CONTAINING PROTEIN"/>
    <property type="match status" value="1"/>
</dbReference>
<accession>A0A9P0QAQ8</accession>
<protein>
    <submittedName>
        <fullName evidence="2">Uncharacterized protein</fullName>
    </submittedName>
</protein>
<dbReference type="Proteomes" id="UP001152888">
    <property type="component" value="Unassembled WGS sequence"/>
</dbReference>
<comment type="caution">
    <text evidence="2">The sequence shown here is derived from an EMBL/GenBank/DDBJ whole genome shotgun (WGS) entry which is preliminary data.</text>
</comment>
<dbReference type="OrthoDB" id="10053513at2759"/>
<sequence length="284" mass="31554">MSLVVVSPQQQSINTVKSSNSNFEVTGDILRNVRHLEKYFGNSNNIQPDLRTSNQSCSVQSGRELKENSDVVDDNSIDENNEPSLKDELQCWATNFKISHTALKDLLHILSSYHPELPLDSHTKKYLAKLGNFICDAPAKAFIKGIKAPGGYSCCDKCTAQKEYINGREVLRDTNARKRSDHSFRLILDDDHHVSTTPLVNLEIDMIQNFPIDYMHNICLGVYTIRLPPSSLLHTIRGWGCPVALQVSVTFSPSATVMSPLVSESSMSGGTATRNRDAESLDTN</sequence>
<evidence type="ECO:0000313" key="3">
    <source>
        <dbReference type="Proteomes" id="UP001152888"/>
    </source>
</evidence>
<feature type="compositionally biased region" description="Basic and acidic residues" evidence="1">
    <location>
        <begin position="274"/>
        <end position="284"/>
    </location>
</feature>
<feature type="region of interest" description="Disordered" evidence="1">
    <location>
        <begin position="261"/>
        <end position="284"/>
    </location>
</feature>
<proteinExistence type="predicted"/>
<keyword evidence="3" id="KW-1185">Reference proteome</keyword>
<gene>
    <name evidence="2" type="ORF">ACAOBT_LOCUS35175</name>
</gene>
<dbReference type="EMBL" id="CAKOFQ010008824">
    <property type="protein sequence ID" value="CAH2016131.1"/>
    <property type="molecule type" value="Genomic_DNA"/>
</dbReference>
<reference evidence="2" key="1">
    <citation type="submission" date="2022-03" db="EMBL/GenBank/DDBJ databases">
        <authorList>
            <person name="Sayadi A."/>
        </authorList>
    </citation>
    <scope>NUCLEOTIDE SEQUENCE</scope>
</reference>
<name>A0A9P0QAQ8_ACAOB</name>
<feature type="compositionally biased region" description="Polar residues" evidence="1">
    <location>
        <begin position="261"/>
        <end position="273"/>
    </location>
</feature>
<organism evidence="2 3">
    <name type="scientific">Acanthoscelides obtectus</name>
    <name type="common">Bean weevil</name>
    <name type="synonym">Bruchus obtectus</name>
    <dbReference type="NCBI Taxonomy" id="200917"/>
    <lineage>
        <taxon>Eukaryota</taxon>
        <taxon>Metazoa</taxon>
        <taxon>Ecdysozoa</taxon>
        <taxon>Arthropoda</taxon>
        <taxon>Hexapoda</taxon>
        <taxon>Insecta</taxon>
        <taxon>Pterygota</taxon>
        <taxon>Neoptera</taxon>
        <taxon>Endopterygota</taxon>
        <taxon>Coleoptera</taxon>
        <taxon>Polyphaga</taxon>
        <taxon>Cucujiformia</taxon>
        <taxon>Chrysomeloidea</taxon>
        <taxon>Chrysomelidae</taxon>
        <taxon>Bruchinae</taxon>
        <taxon>Bruchini</taxon>
        <taxon>Acanthoscelides</taxon>
    </lineage>
</organism>
<dbReference type="AlphaFoldDB" id="A0A9P0QAQ8"/>